<keyword evidence="2 5" id="KW-0689">Ribosomal protein</keyword>
<dbReference type="InterPro" id="IPR022973">
    <property type="entry name" value="Ribosomal_uL10_bac"/>
</dbReference>
<comment type="caution">
    <text evidence="7">The sequence shown here is derived from an EMBL/GenBank/DDBJ whole genome shotgun (WGS) entry which is preliminary data.</text>
</comment>
<comment type="function">
    <text evidence="5">Forms part of the ribosomal stalk, playing a central role in the interaction of the ribosome with GTP-bound translation factors.</text>
</comment>
<dbReference type="NCBIfam" id="NF000955">
    <property type="entry name" value="PRK00099.1-1"/>
    <property type="match status" value="1"/>
</dbReference>
<dbReference type="PROSITE" id="PS01109">
    <property type="entry name" value="RIBOSOMAL_L10"/>
    <property type="match status" value="1"/>
</dbReference>
<comment type="subunit">
    <text evidence="5">Part of the ribosomal stalk of the 50S ribosomal subunit. The N-terminus interacts with L11 and the large rRNA to form the base of the stalk. The C-terminus forms an elongated spine to which L12 dimers bind in a sequential fashion forming a multimeric L10(L12)X complex.</text>
</comment>
<gene>
    <name evidence="5" type="primary">rplJ</name>
    <name evidence="7" type="ORF">INF28_05410</name>
</gene>
<evidence type="ECO:0000256" key="1">
    <source>
        <dbReference type="ARBA" id="ARBA00008889"/>
    </source>
</evidence>
<dbReference type="InterPro" id="IPR001790">
    <property type="entry name" value="Ribosomal_uL10"/>
</dbReference>
<accession>A0A9D5LXS9</accession>
<dbReference type="GO" id="GO:0003735">
    <property type="term" value="F:structural constituent of ribosome"/>
    <property type="evidence" value="ECO:0007669"/>
    <property type="project" value="InterPro"/>
</dbReference>
<feature type="compositionally biased region" description="Low complexity" evidence="6">
    <location>
        <begin position="169"/>
        <end position="239"/>
    </location>
</feature>
<dbReference type="RefSeq" id="WP_318961725.1">
    <property type="nucleotide sequence ID" value="NZ_JADCKB010000008.1"/>
</dbReference>
<dbReference type="InterPro" id="IPR047865">
    <property type="entry name" value="Ribosomal_uL10_bac_type"/>
</dbReference>
<dbReference type="Gene3D" id="6.10.250.290">
    <property type="match status" value="1"/>
</dbReference>
<dbReference type="AlphaFoldDB" id="A0A9D5LXS9"/>
<organism evidence="7 8">
    <name type="scientific">Ructibacterium gallinarum</name>
    <dbReference type="NCBI Taxonomy" id="2779355"/>
    <lineage>
        <taxon>Bacteria</taxon>
        <taxon>Bacillati</taxon>
        <taxon>Bacillota</taxon>
        <taxon>Clostridia</taxon>
        <taxon>Eubacteriales</taxon>
        <taxon>Oscillospiraceae</taxon>
        <taxon>Ructibacterium</taxon>
    </lineage>
</organism>
<keyword evidence="3 5" id="KW-0687">Ribonucleoprotein</keyword>
<reference evidence="7" key="1">
    <citation type="submission" date="2020-10" db="EMBL/GenBank/DDBJ databases">
        <title>ChiBAC.</title>
        <authorList>
            <person name="Zenner C."/>
            <person name="Hitch T.C.A."/>
            <person name="Clavel T."/>
        </authorList>
    </citation>
    <scope>NUCLEOTIDE SEQUENCE</scope>
    <source>
        <strain evidence="7">DSM 107454</strain>
    </source>
</reference>
<sequence>MPSQKVLENKKAIVAQLTERFQNAQAGVLADYRGLTVAQDTALRAKMREAGVEYTVLKNNLTRFAANAAGLSELDEILHGPTAVATSTDDVVAPAKVLVEFAKENEALELKGGFVNGKVISLDEVKVYAAIPSKEVLISKMLGSLQSPISKLARTLQAIVDEEATPGKAAAEAAPAEEAPAAEAAPAEEAPAAAPAEEAPAAAPAEEAPAAAPAEEAPAAAPAEEAPAAAPAEEAPAAE</sequence>
<dbReference type="SUPFAM" id="SSF160369">
    <property type="entry name" value="Ribosomal protein L10-like"/>
    <property type="match status" value="1"/>
</dbReference>
<dbReference type="GO" id="GO:0006412">
    <property type="term" value="P:translation"/>
    <property type="evidence" value="ECO:0007669"/>
    <property type="project" value="UniProtKB-UniRule"/>
</dbReference>
<keyword evidence="8" id="KW-1185">Reference proteome</keyword>
<dbReference type="HAMAP" id="MF_00362">
    <property type="entry name" value="Ribosomal_uL10"/>
    <property type="match status" value="1"/>
</dbReference>
<proteinExistence type="inferred from homology"/>
<protein>
    <recommendedName>
        <fullName evidence="4 5">Large ribosomal subunit protein uL10</fullName>
    </recommendedName>
</protein>
<dbReference type="CDD" id="cd05797">
    <property type="entry name" value="Ribosomal_L10"/>
    <property type="match status" value="1"/>
</dbReference>
<dbReference type="EMBL" id="JADCKB010000008">
    <property type="protein sequence ID" value="MBE5039901.1"/>
    <property type="molecule type" value="Genomic_DNA"/>
</dbReference>
<keyword evidence="5" id="KW-0699">rRNA-binding</keyword>
<dbReference type="InterPro" id="IPR043141">
    <property type="entry name" value="Ribosomal_uL10-like_sf"/>
</dbReference>
<dbReference type="Proteomes" id="UP000806542">
    <property type="component" value="Unassembled WGS sequence"/>
</dbReference>
<dbReference type="GO" id="GO:0070180">
    <property type="term" value="F:large ribosomal subunit rRNA binding"/>
    <property type="evidence" value="ECO:0007669"/>
    <property type="project" value="UniProtKB-UniRule"/>
</dbReference>
<evidence type="ECO:0000313" key="8">
    <source>
        <dbReference type="Proteomes" id="UP000806542"/>
    </source>
</evidence>
<keyword evidence="5" id="KW-0694">RNA-binding</keyword>
<dbReference type="GO" id="GO:0015934">
    <property type="term" value="C:large ribosomal subunit"/>
    <property type="evidence" value="ECO:0007669"/>
    <property type="project" value="InterPro"/>
</dbReference>
<dbReference type="InterPro" id="IPR002363">
    <property type="entry name" value="Ribosomal_uL10_CS_bac"/>
</dbReference>
<comment type="similarity">
    <text evidence="1 5">Belongs to the universal ribosomal protein uL10 family.</text>
</comment>
<dbReference type="PANTHER" id="PTHR11560">
    <property type="entry name" value="39S RIBOSOMAL PROTEIN L10, MITOCHONDRIAL"/>
    <property type="match status" value="1"/>
</dbReference>
<dbReference type="Gene3D" id="3.30.70.1730">
    <property type="match status" value="1"/>
</dbReference>
<evidence type="ECO:0000256" key="4">
    <source>
        <dbReference type="ARBA" id="ARBA00035202"/>
    </source>
</evidence>
<feature type="region of interest" description="Disordered" evidence="6">
    <location>
        <begin position="167"/>
        <end position="239"/>
    </location>
</feature>
<dbReference type="Pfam" id="PF00466">
    <property type="entry name" value="Ribosomal_L10"/>
    <property type="match status" value="1"/>
</dbReference>
<evidence type="ECO:0000313" key="7">
    <source>
        <dbReference type="EMBL" id="MBE5039901.1"/>
    </source>
</evidence>
<evidence type="ECO:0000256" key="5">
    <source>
        <dbReference type="HAMAP-Rule" id="MF_00362"/>
    </source>
</evidence>
<evidence type="ECO:0000256" key="6">
    <source>
        <dbReference type="SAM" id="MobiDB-lite"/>
    </source>
</evidence>
<evidence type="ECO:0000256" key="3">
    <source>
        <dbReference type="ARBA" id="ARBA00023274"/>
    </source>
</evidence>
<name>A0A9D5LXS9_9FIRM</name>
<evidence type="ECO:0000256" key="2">
    <source>
        <dbReference type="ARBA" id="ARBA00022980"/>
    </source>
</evidence>